<reference evidence="2" key="2">
    <citation type="submission" date="2023-05" db="EMBL/GenBank/DDBJ databases">
        <authorList>
            <consortium name="Lawrence Berkeley National Laboratory"/>
            <person name="Steindorff A."/>
            <person name="Hensen N."/>
            <person name="Bonometti L."/>
            <person name="Westerberg I."/>
            <person name="Brannstrom I.O."/>
            <person name="Guillou S."/>
            <person name="Cros-Aarteil S."/>
            <person name="Calhoun S."/>
            <person name="Haridas S."/>
            <person name="Kuo A."/>
            <person name="Mondo S."/>
            <person name="Pangilinan J."/>
            <person name="Riley R."/>
            <person name="Labutti K."/>
            <person name="Andreopoulos B."/>
            <person name="Lipzen A."/>
            <person name="Chen C."/>
            <person name="Yanf M."/>
            <person name="Daum C."/>
            <person name="Ng V."/>
            <person name="Clum A."/>
            <person name="Ohm R."/>
            <person name="Martin F."/>
            <person name="Silar P."/>
            <person name="Natvig D."/>
            <person name="Lalanne C."/>
            <person name="Gautier V."/>
            <person name="Ament-Velasquez S.L."/>
            <person name="Kruys A."/>
            <person name="Hutchinson M.I."/>
            <person name="Powell A.J."/>
            <person name="Barry K."/>
            <person name="Miller A.N."/>
            <person name="Grigoriev I.V."/>
            <person name="Debuchy R."/>
            <person name="Gladieux P."/>
            <person name="Thoren M.H."/>
            <person name="Johannesson H."/>
        </authorList>
    </citation>
    <scope>NUCLEOTIDE SEQUENCE</scope>
    <source>
        <strain evidence="2">PSN293</strain>
    </source>
</reference>
<reference evidence="2" key="1">
    <citation type="journal article" date="2023" name="Mol. Phylogenet. Evol.">
        <title>Genome-scale phylogeny and comparative genomics of the fungal order Sordariales.</title>
        <authorList>
            <person name="Hensen N."/>
            <person name="Bonometti L."/>
            <person name="Westerberg I."/>
            <person name="Brannstrom I.O."/>
            <person name="Guillou S."/>
            <person name="Cros-Aarteil S."/>
            <person name="Calhoun S."/>
            <person name="Haridas S."/>
            <person name="Kuo A."/>
            <person name="Mondo S."/>
            <person name="Pangilinan J."/>
            <person name="Riley R."/>
            <person name="LaButti K."/>
            <person name="Andreopoulos B."/>
            <person name="Lipzen A."/>
            <person name="Chen C."/>
            <person name="Yan M."/>
            <person name="Daum C."/>
            <person name="Ng V."/>
            <person name="Clum A."/>
            <person name="Steindorff A."/>
            <person name="Ohm R.A."/>
            <person name="Martin F."/>
            <person name="Silar P."/>
            <person name="Natvig D.O."/>
            <person name="Lalanne C."/>
            <person name="Gautier V."/>
            <person name="Ament-Velasquez S.L."/>
            <person name="Kruys A."/>
            <person name="Hutchinson M.I."/>
            <person name="Powell A.J."/>
            <person name="Barry K."/>
            <person name="Miller A.N."/>
            <person name="Grigoriev I.V."/>
            <person name="Debuchy R."/>
            <person name="Gladieux P."/>
            <person name="Hiltunen Thoren M."/>
            <person name="Johannesson H."/>
        </authorList>
    </citation>
    <scope>NUCLEOTIDE SEQUENCE</scope>
    <source>
        <strain evidence="2">PSN293</strain>
    </source>
</reference>
<accession>A0AAN7B7V6</accession>
<keyword evidence="1" id="KW-0732">Signal</keyword>
<name>A0AAN7B7V6_9PEZI</name>
<sequence length="64" mass="6965">MKLNNIAALLITLAIGVDASCWHDCKERCCGTCFPYCNGECVGRCMYAVCPEYVPPRSLSLSCA</sequence>
<evidence type="ECO:0000313" key="2">
    <source>
        <dbReference type="EMBL" id="KAK4213549.1"/>
    </source>
</evidence>
<evidence type="ECO:0000256" key="1">
    <source>
        <dbReference type="SAM" id="SignalP"/>
    </source>
</evidence>
<evidence type="ECO:0000313" key="3">
    <source>
        <dbReference type="Proteomes" id="UP001301769"/>
    </source>
</evidence>
<proteinExistence type="predicted"/>
<organism evidence="2 3">
    <name type="scientific">Rhypophila decipiens</name>
    <dbReference type="NCBI Taxonomy" id="261697"/>
    <lineage>
        <taxon>Eukaryota</taxon>
        <taxon>Fungi</taxon>
        <taxon>Dikarya</taxon>
        <taxon>Ascomycota</taxon>
        <taxon>Pezizomycotina</taxon>
        <taxon>Sordariomycetes</taxon>
        <taxon>Sordariomycetidae</taxon>
        <taxon>Sordariales</taxon>
        <taxon>Naviculisporaceae</taxon>
        <taxon>Rhypophila</taxon>
    </lineage>
</organism>
<gene>
    <name evidence="2" type="ORF">QBC37DRAFT_171416</name>
</gene>
<dbReference type="Proteomes" id="UP001301769">
    <property type="component" value="Unassembled WGS sequence"/>
</dbReference>
<protein>
    <submittedName>
        <fullName evidence="2">Uncharacterized protein</fullName>
    </submittedName>
</protein>
<feature type="chain" id="PRO_5042810172" evidence="1">
    <location>
        <begin position="20"/>
        <end position="64"/>
    </location>
</feature>
<dbReference type="EMBL" id="MU858107">
    <property type="protein sequence ID" value="KAK4213549.1"/>
    <property type="molecule type" value="Genomic_DNA"/>
</dbReference>
<dbReference type="AlphaFoldDB" id="A0AAN7B7V6"/>
<comment type="caution">
    <text evidence="2">The sequence shown here is derived from an EMBL/GenBank/DDBJ whole genome shotgun (WGS) entry which is preliminary data.</text>
</comment>
<keyword evidence="3" id="KW-1185">Reference proteome</keyword>
<feature type="signal peptide" evidence="1">
    <location>
        <begin position="1"/>
        <end position="19"/>
    </location>
</feature>